<name>A0AAD5JAU5_ACENE</name>
<gene>
    <name evidence="2" type="ORF">LWI28_015920</name>
</gene>
<proteinExistence type="predicted"/>
<sequence length="112" mass="12407">MIRLRYEFMLCARIGESPCLRHLESTTGGGSFSSDVVAKGRNHLQLKEARGEMPMSEETFNVGRLLQHRRRTTPPLVTPTPEEEQFAPPSAFEEALSSSMDANKGLASSFGH</sequence>
<reference evidence="2" key="2">
    <citation type="submission" date="2023-02" db="EMBL/GenBank/DDBJ databases">
        <authorList>
            <person name="Swenson N.G."/>
            <person name="Wegrzyn J.L."/>
            <person name="Mcevoy S.L."/>
        </authorList>
    </citation>
    <scope>NUCLEOTIDE SEQUENCE</scope>
    <source>
        <strain evidence="2">91603</strain>
        <tissue evidence="2">Leaf</tissue>
    </source>
</reference>
<organism evidence="2 3">
    <name type="scientific">Acer negundo</name>
    <name type="common">Box elder</name>
    <dbReference type="NCBI Taxonomy" id="4023"/>
    <lineage>
        <taxon>Eukaryota</taxon>
        <taxon>Viridiplantae</taxon>
        <taxon>Streptophyta</taxon>
        <taxon>Embryophyta</taxon>
        <taxon>Tracheophyta</taxon>
        <taxon>Spermatophyta</taxon>
        <taxon>Magnoliopsida</taxon>
        <taxon>eudicotyledons</taxon>
        <taxon>Gunneridae</taxon>
        <taxon>Pentapetalae</taxon>
        <taxon>rosids</taxon>
        <taxon>malvids</taxon>
        <taxon>Sapindales</taxon>
        <taxon>Sapindaceae</taxon>
        <taxon>Hippocastanoideae</taxon>
        <taxon>Acereae</taxon>
        <taxon>Acer</taxon>
    </lineage>
</organism>
<dbReference type="EMBL" id="JAJSOW010000004">
    <property type="protein sequence ID" value="KAI9191951.1"/>
    <property type="molecule type" value="Genomic_DNA"/>
</dbReference>
<feature type="region of interest" description="Disordered" evidence="1">
    <location>
        <begin position="68"/>
        <end position="98"/>
    </location>
</feature>
<comment type="caution">
    <text evidence="2">The sequence shown here is derived from an EMBL/GenBank/DDBJ whole genome shotgun (WGS) entry which is preliminary data.</text>
</comment>
<protein>
    <submittedName>
        <fullName evidence="2">Uncharacterized protein</fullName>
    </submittedName>
</protein>
<dbReference type="Proteomes" id="UP001064489">
    <property type="component" value="Chromosome 6"/>
</dbReference>
<reference evidence="2" key="1">
    <citation type="journal article" date="2022" name="Plant J.">
        <title>Strategies of tolerance reflected in two North American maple genomes.</title>
        <authorList>
            <person name="McEvoy S.L."/>
            <person name="Sezen U.U."/>
            <person name="Trouern-Trend A."/>
            <person name="McMahon S.M."/>
            <person name="Schaberg P.G."/>
            <person name="Yang J."/>
            <person name="Wegrzyn J.L."/>
            <person name="Swenson N.G."/>
        </authorList>
    </citation>
    <scope>NUCLEOTIDE SEQUENCE</scope>
    <source>
        <strain evidence="2">91603</strain>
    </source>
</reference>
<keyword evidence="3" id="KW-1185">Reference proteome</keyword>
<evidence type="ECO:0000313" key="3">
    <source>
        <dbReference type="Proteomes" id="UP001064489"/>
    </source>
</evidence>
<evidence type="ECO:0000256" key="1">
    <source>
        <dbReference type="SAM" id="MobiDB-lite"/>
    </source>
</evidence>
<accession>A0AAD5JAU5</accession>
<dbReference type="AlphaFoldDB" id="A0AAD5JAU5"/>
<evidence type="ECO:0000313" key="2">
    <source>
        <dbReference type="EMBL" id="KAI9191951.1"/>
    </source>
</evidence>